<keyword evidence="4 5" id="KW-0472">Membrane</keyword>
<comment type="subcellular location">
    <subcellularLocation>
        <location evidence="1">Membrane</location>
        <topology evidence="1">Multi-pass membrane protein</topology>
    </subcellularLocation>
</comment>
<keyword evidence="2 5" id="KW-0812">Transmembrane</keyword>
<dbReference type="WBParaSite" id="GPLIN_000043100">
    <property type="protein sequence ID" value="GPLIN_000043100"/>
    <property type="gene ID" value="GPLIN_000043100"/>
</dbReference>
<dbReference type="Pfam" id="PF10292">
    <property type="entry name" value="7TM_GPCR_Srab"/>
    <property type="match status" value="1"/>
</dbReference>
<organism evidence="6 7">
    <name type="scientific">Globodera pallida</name>
    <name type="common">Potato cyst nematode worm</name>
    <name type="synonym">Heterodera pallida</name>
    <dbReference type="NCBI Taxonomy" id="36090"/>
    <lineage>
        <taxon>Eukaryota</taxon>
        <taxon>Metazoa</taxon>
        <taxon>Ecdysozoa</taxon>
        <taxon>Nematoda</taxon>
        <taxon>Chromadorea</taxon>
        <taxon>Rhabditida</taxon>
        <taxon>Tylenchina</taxon>
        <taxon>Tylenchomorpha</taxon>
        <taxon>Tylenchoidea</taxon>
        <taxon>Heteroderidae</taxon>
        <taxon>Heteroderinae</taxon>
        <taxon>Globodera</taxon>
    </lineage>
</organism>
<name>A0A183BIK2_GLOPA</name>
<feature type="transmembrane region" description="Helical" evidence="5">
    <location>
        <begin position="70"/>
        <end position="94"/>
    </location>
</feature>
<dbReference type="InterPro" id="IPR053286">
    <property type="entry name" value="Nematode_rcpt-like_srab"/>
</dbReference>
<keyword evidence="6" id="KW-1185">Reference proteome</keyword>
<keyword evidence="3 5" id="KW-1133">Transmembrane helix</keyword>
<dbReference type="PANTHER" id="PTHR46561:SF11">
    <property type="entry name" value="SERPENTINE RECEPTOR CLASS ALPHA_BETA-14"/>
    <property type="match status" value="1"/>
</dbReference>
<protein>
    <submittedName>
        <fullName evidence="7">G_PROTEIN_RECEP_F1_2 domain-containing protein</fullName>
    </submittedName>
</protein>
<reference evidence="7" key="2">
    <citation type="submission" date="2016-06" db="UniProtKB">
        <authorList>
            <consortium name="WormBaseParasite"/>
        </authorList>
    </citation>
    <scope>IDENTIFICATION</scope>
</reference>
<accession>A0A183BIK2</accession>
<dbReference type="InterPro" id="IPR019408">
    <property type="entry name" value="7TM_GPCR_serpentine_rcpt_Srab"/>
</dbReference>
<evidence type="ECO:0000256" key="4">
    <source>
        <dbReference type="ARBA" id="ARBA00023136"/>
    </source>
</evidence>
<dbReference type="AlphaFoldDB" id="A0A183BIK2"/>
<dbReference type="Proteomes" id="UP000050741">
    <property type="component" value="Unassembled WGS sequence"/>
</dbReference>
<evidence type="ECO:0000256" key="2">
    <source>
        <dbReference type="ARBA" id="ARBA00022692"/>
    </source>
</evidence>
<dbReference type="PANTHER" id="PTHR46561">
    <property type="entry name" value="SERPENTINE RECEPTOR, CLASS AB (CLASS A-LIKE)-RELATED"/>
    <property type="match status" value="1"/>
</dbReference>
<evidence type="ECO:0000313" key="6">
    <source>
        <dbReference type="Proteomes" id="UP000050741"/>
    </source>
</evidence>
<feature type="transmembrane region" description="Helical" evidence="5">
    <location>
        <begin position="100"/>
        <end position="116"/>
    </location>
</feature>
<feature type="transmembrane region" description="Helical" evidence="5">
    <location>
        <begin position="238"/>
        <end position="259"/>
    </location>
</feature>
<evidence type="ECO:0000256" key="3">
    <source>
        <dbReference type="ARBA" id="ARBA00022989"/>
    </source>
</evidence>
<evidence type="ECO:0000256" key="5">
    <source>
        <dbReference type="SAM" id="Phobius"/>
    </source>
</evidence>
<feature type="transmembrane region" description="Helical" evidence="5">
    <location>
        <begin position="36"/>
        <end position="58"/>
    </location>
</feature>
<feature type="transmembrane region" description="Helical" evidence="5">
    <location>
        <begin position="279"/>
        <end position="298"/>
    </location>
</feature>
<evidence type="ECO:0000256" key="1">
    <source>
        <dbReference type="ARBA" id="ARBA00004141"/>
    </source>
</evidence>
<reference evidence="6" key="1">
    <citation type="submission" date="2014-05" db="EMBL/GenBank/DDBJ databases">
        <title>The genome and life-stage specific transcriptomes of Globodera pallida elucidate key aspects of plant parasitism by a cyst nematode.</title>
        <authorList>
            <person name="Cotton J.A."/>
            <person name="Lilley C.J."/>
            <person name="Jones L.M."/>
            <person name="Kikuchi T."/>
            <person name="Reid A.J."/>
            <person name="Thorpe P."/>
            <person name="Tsai I.J."/>
            <person name="Beasley H."/>
            <person name="Blok V."/>
            <person name="Cock P.J.A."/>
            <person name="Van den Akker S.E."/>
            <person name="Holroyd N."/>
            <person name="Hunt M."/>
            <person name="Mantelin S."/>
            <person name="Naghra H."/>
            <person name="Pain A."/>
            <person name="Palomares-Rius J.E."/>
            <person name="Zarowiecki M."/>
            <person name="Berriman M."/>
            <person name="Jones J.T."/>
            <person name="Urwin P.E."/>
        </authorList>
    </citation>
    <scope>NUCLEOTIDE SEQUENCE [LARGE SCALE GENOMIC DNA]</scope>
    <source>
        <strain evidence="6">Lindley</strain>
    </source>
</reference>
<dbReference type="GO" id="GO:0016020">
    <property type="term" value="C:membrane"/>
    <property type="evidence" value="ECO:0007669"/>
    <property type="project" value="UniProtKB-SubCell"/>
</dbReference>
<evidence type="ECO:0000313" key="7">
    <source>
        <dbReference type="WBParaSite" id="GPLIN_000043100"/>
    </source>
</evidence>
<feature type="transmembrane region" description="Helical" evidence="5">
    <location>
        <begin position="137"/>
        <end position="156"/>
    </location>
</feature>
<proteinExistence type="predicted"/>
<feature type="transmembrane region" description="Helical" evidence="5">
    <location>
        <begin position="186"/>
        <end position="205"/>
    </location>
</feature>
<sequence length="851" mass="97095">MNDNLSSSIPQNSSSDSDCVEAQLYGTNSGYVFVRWAHMITGLAILLLLANIFAFIVKKRCLPLHGNLKLMLLNLISVTCTDPCQYLTPVWLAYLLRMPAYIYLIASPLFHFAIMIERVRATIFVRKYEREGLKCGIGGIIFLWLITALFSVYIVYTSLQDTVTFSKPLIYISMTTKYNAQVFINIHYFFLFLVTCVSLADYVLIRLNKLVVQRAKARMEYNLSRSYQSNENIVTIRLLFPLDFSYSLFFTIFIVLSAYVRMDKDAMGLLVYNRAYEGIQLILSLHAVITLATYLYFLKQNRRLQNTNLTVAEQARQHFRLLQAQTLTSLDVITFHQRQFCNSSDDKRLLFPSTSIARQTSHPHMENEGNELLQIEKRDELIKKLKAEGILYISLAEQRLGDVLNTPTAGTLHNILLFYEQASTTNDRFLFRLSQLFKMAVGRDNCIFVDLELLLRYPELGARLITMRGGQLLTLDCVTAEIRKSWRSALLGLNMRRRLKLVQCPQRISSCCRAFCRVRSARLWAANVGTTTLCGAATTAGRQYLLRSKKNDKRLLFPSTSIARQTSHPHMENEGNELLQIEKRDELIKKLKAEGILYISLAEQRLGDVLNTPTAGTLHNILLFYEQASTTNDRFLFRLSQLFKMAVGRDNCIFVDLELLLRDPAAEIPDAIRSLEGYPELGARLITMRGGQLLTLDCVTAEIEKLAICTARIEHAQKIEVGAVPSADQQLLPCVLPCPLSKALGGKCRDDDFVWGCDDCGQTISFVKQEKAPITHLFCDCGRTPVDEFKFRVVGQTVGDAQQCAKGSEKRHAEQKRKRAQQKECFYYTMMTDEEFVRWFDDLHKAPEENE</sequence>